<dbReference type="SUPFAM" id="SSF109604">
    <property type="entry name" value="HD-domain/PDEase-like"/>
    <property type="match status" value="1"/>
</dbReference>
<dbReference type="SUPFAM" id="SSF55874">
    <property type="entry name" value="ATPase domain of HSP90 chaperone/DNA topoisomerase II/histidine kinase"/>
    <property type="match status" value="1"/>
</dbReference>
<evidence type="ECO:0000259" key="1">
    <source>
        <dbReference type="PROSITE" id="PS51831"/>
    </source>
</evidence>
<dbReference type="SMART" id="SM00471">
    <property type="entry name" value="HDc"/>
    <property type="match status" value="1"/>
</dbReference>
<name>H9UFP2_SPIAZ</name>
<evidence type="ECO:0000259" key="2">
    <source>
        <dbReference type="PROSITE" id="PS51833"/>
    </source>
</evidence>
<dbReference type="KEGG" id="sfc:Spiaf_0226"/>
<dbReference type="InterPro" id="IPR006674">
    <property type="entry name" value="HD_domain"/>
</dbReference>
<dbReference type="STRING" id="889378.Spiaf_0226"/>
<evidence type="ECO:0000313" key="4">
    <source>
        <dbReference type="Proteomes" id="UP000007383"/>
    </source>
</evidence>
<dbReference type="AlphaFoldDB" id="H9UFP2"/>
<dbReference type="PROSITE" id="PS51833">
    <property type="entry name" value="HDOD"/>
    <property type="match status" value="1"/>
</dbReference>
<dbReference type="InterPro" id="IPR013976">
    <property type="entry name" value="HDOD"/>
</dbReference>
<feature type="domain" description="HD" evidence="1">
    <location>
        <begin position="325"/>
        <end position="450"/>
    </location>
</feature>
<dbReference type="InterPro" id="IPR052340">
    <property type="entry name" value="RNase_Y/CdgJ"/>
</dbReference>
<dbReference type="InterPro" id="IPR003607">
    <property type="entry name" value="HD/PDEase_dom"/>
</dbReference>
<dbReference type="EMBL" id="CP003282">
    <property type="protein sequence ID" value="AFG36335.1"/>
    <property type="molecule type" value="Genomic_DNA"/>
</dbReference>
<evidence type="ECO:0000313" key="3">
    <source>
        <dbReference type="EMBL" id="AFG36335.1"/>
    </source>
</evidence>
<dbReference type="InterPro" id="IPR036890">
    <property type="entry name" value="HATPase_C_sf"/>
</dbReference>
<dbReference type="PROSITE" id="PS51831">
    <property type="entry name" value="HD"/>
    <property type="match status" value="1"/>
</dbReference>
<dbReference type="PANTHER" id="PTHR33525">
    <property type="match status" value="1"/>
</dbReference>
<accession>H9UFP2</accession>
<dbReference type="InterPro" id="IPR006675">
    <property type="entry name" value="HDIG_dom"/>
</dbReference>
<feature type="domain" description="HDOD" evidence="2">
    <location>
        <begin position="234"/>
        <end position="427"/>
    </location>
</feature>
<dbReference type="RefSeq" id="WP_014454333.1">
    <property type="nucleotide sequence ID" value="NC_017098.1"/>
</dbReference>
<dbReference type="CDD" id="cd00077">
    <property type="entry name" value="HDc"/>
    <property type="match status" value="1"/>
</dbReference>
<dbReference type="Gene3D" id="1.10.3210.10">
    <property type="entry name" value="Hypothetical protein af1432"/>
    <property type="match status" value="1"/>
</dbReference>
<dbReference type="Pfam" id="PF08668">
    <property type="entry name" value="HDOD"/>
    <property type="match status" value="1"/>
</dbReference>
<dbReference type="eggNOG" id="COG1639">
    <property type="taxonomic scope" value="Bacteria"/>
</dbReference>
<dbReference type="PATRIC" id="fig|889378.3.peg.229"/>
<dbReference type="OrthoDB" id="355331at2"/>
<dbReference type="PANTHER" id="PTHR33525:SF3">
    <property type="entry name" value="RIBONUCLEASE Y"/>
    <property type="match status" value="1"/>
</dbReference>
<dbReference type="NCBIfam" id="TIGR00277">
    <property type="entry name" value="HDIG"/>
    <property type="match status" value="1"/>
</dbReference>
<organism evidence="3 4">
    <name type="scientific">Spirochaeta africana (strain ATCC 700263 / DSM 8902 / Z-7692)</name>
    <dbReference type="NCBI Taxonomy" id="889378"/>
    <lineage>
        <taxon>Bacteria</taxon>
        <taxon>Pseudomonadati</taxon>
        <taxon>Spirochaetota</taxon>
        <taxon>Spirochaetia</taxon>
        <taxon>Spirochaetales</taxon>
        <taxon>Spirochaetaceae</taxon>
        <taxon>Spirochaeta</taxon>
    </lineage>
</organism>
<sequence length="492" mass="55499">MLGQKDRTEIRKCVRSGTPYSVTTATLPHETELQLEEILSLFLEEIGRGQLKDSLGYCLRELAVNAKKANTKRVYFTSLGLDISNPGDYTKGMQTFKRDTLGNIQHYLPMMDEQGYYIRISFTMKGTTLVISIANNTEMTQKEQIRVFDRIARSRAYNSLQEAMEQAIDESEGAGLGIIILVLMLRKIGLSEEAFELDVENGETVVRLSIPLEETKQGNLETIAREIVNEVDSLPQFPENIAQLQRLLQDPKIDLQTIARKVSTDPALTADLLKIVNSAQYMLPKRIDNILEAVKLIGLRGVQNLVYSYGSIEVLDKDTPRIQQLWSHSYRTAFFAYQLAKSSGRREILDDAYVGGILHDIGKILFSTSHEPLMQRISDFCTERKLPISLLEELAAGFNHSEVGAMIAEKWNFPQPLIHAIRFQHAPEQAPPRYYEVTAAVYLANAACEYETGSLPYVFIDQEILNDYGIGSETELQAHLARMSSEFSKESV</sequence>
<protein>
    <submittedName>
        <fullName evidence="3">Putative domain HDIG-containing protein</fullName>
    </submittedName>
</protein>
<reference evidence="4" key="1">
    <citation type="journal article" date="2013" name="Stand. Genomic Sci.">
        <title>Complete genome sequence of the halophilic bacterium Spirochaeta africana type strain (Z-7692(T)) from the alkaline Lake Magadi in the East African Rift.</title>
        <authorList>
            <person name="Liolos K."/>
            <person name="Abt B."/>
            <person name="Scheuner C."/>
            <person name="Teshima H."/>
            <person name="Held B."/>
            <person name="Lapidus A."/>
            <person name="Nolan M."/>
            <person name="Lucas S."/>
            <person name="Deshpande S."/>
            <person name="Cheng J.F."/>
            <person name="Tapia R."/>
            <person name="Goodwin L.A."/>
            <person name="Pitluck S."/>
            <person name="Pagani I."/>
            <person name="Ivanova N."/>
            <person name="Mavromatis K."/>
            <person name="Mikhailova N."/>
            <person name="Huntemann M."/>
            <person name="Pati A."/>
            <person name="Chen A."/>
            <person name="Palaniappan K."/>
            <person name="Land M."/>
            <person name="Rohde M."/>
            <person name="Tindall B.J."/>
            <person name="Detter J.C."/>
            <person name="Goker M."/>
            <person name="Bristow J."/>
            <person name="Eisen J.A."/>
            <person name="Markowitz V."/>
            <person name="Hugenholtz P."/>
            <person name="Woyke T."/>
            <person name="Klenk H.P."/>
            <person name="Kyrpides N.C."/>
        </authorList>
    </citation>
    <scope>NUCLEOTIDE SEQUENCE</scope>
    <source>
        <strain evidence="4">ATCC 700263 / DSM 8902 / Z-7692</strain>
    </source>
</reference>
<dbReference type="Proteomes" id="UP000007383">
    <property type="component" value="Chromosome"/>
</dbReference>
<proteinExistence type="predicted"/>
<gene>
    <name evidence="3" type="ordered locus">Spiaf_0226</name>
</gene>
<dbReference type="HOGENOM" id="CLU_043273_0_0_12"/>
<keyword evidence="4" id="KW-1185">Reference proteome</keyword>